<evidence type="ECO:0000256" key="7">
    <source>
        <dbReference type="ARBA" id="ARBA00048045"/>
    </source>
</evidence>
<proteinExistence type="inferred from homology"/>
<feature type="binding site" evidence="8">
    <location>
        <position position="90"/>
    </location>
    <ligand>
        <name>Zn(2+)</name>
        <dbReference type="ChEBI" id="CHEBI:29105"/>
        <note>catalytic</note>
    </ligand>
</feature>
<dbReference type="PATRIC" id="fig|999894.6.peg.593"/>
<name>A0A179D7E5_9BACT</name>
<evidence type="ECO:0000256" key="4">
    <source>
        <dbReference type="ARBA" id="ARBA00022723"/>
    </source>
</evidence>
<dbReference type="GO" id="GO:0008270">
    <property type="term" value="F:zinc ion binding"/>
    <property type="evidence" value="ECO:0007669"/>
    <property type="project" value="UniProtKB-UniRule"/>
</dbReference>
<comment type="function">
    <text evidence="8">Catalyzes the deamination of adenosine to inosine at the wobble position 34 of tRNA(Arg2).</text>
</comment>
<evidence type="ECO:0000259" key="9">
    <source>
        <dbReference type="PROSITE" id="PS51747"/>
    </source>
</evidence>
<dbReference type="PROSITE" id="PS51747">
    <property type="entry name" value="CYT_DCMP_DEAMINASES_2"/>
    <property type="match status" value="1"/>
</dbReference>
<dbReference type="Proteomes" id="UP000078390">
    <property type="component" value="Unassembled WGS sequence"/>
</dbReference>
<feature type="binding site" evidence="8">
    <location>
        <position position="87"/>
    </location>
    <ligand>
        <name>Zn(2+)</name>
        <dbReference type="ChEBI" id="CHEBI:29105"/>
        <note>catalytic</note>
    </ligand>
</feature>
<dbReference type="PANTHER" id="PTHR11079">
    <property type="entry name" value="CYTOSINE DEAMINASE FAMILY MEMBER"/>
    <property type="match status" value="1"/>
</dbReference>
<dbReference type="InterPro" id="IPR028883">
    <property type="entry name" value="tRNA_aden_deaminase"/>
</dbReference>
<dbReference type="CDD" id="cd01285">
    <property type="entry name" value="nucleoside_deaminase"/>
    <property type="match status" value="1"/>
</dbReference>
<comment type="cofactor">
    <cofactor evidence="8">
        <name>Zn(2+)</name>
        <dbReference type="ChEBI" id="CHEBI:29105"/>
    </cofactor>
    <text evidence="8">Binds 1 zinc ion per subunit.</text>
</comment>
<dbReference type="STRING" id="999894.TDIS_0593"/>
<evidence type="ECO:0000256" key="8">
    <source>
        <dbReference type="HAMAP-Rule" id="MF_00972"/>
    </source>
</evidence>
<dbReference type="InterPro" id="IPR016192">
    <property type="entry name" value="APOBEC/CMP_deaminase_Zn-bd"/>
</dbReference>
<organism evidence="10 11">
    <name type="scientific">Thermosulfurimonas dismutans</name>
    <dbReference type="NCBI Taxonomy" id="999894"/>
    <lineage>
        <taxon>Bacteria</taxon>
        <taxon>Pseudomonadati</taxon>
        <taxon>Thermodesulfobacteriota</taxon>
        <taxon>Thermodesulfobacteria</taxon>
        <taxon>Thermodesulfobacteriales</taxon>
        <taxon>Thermodesulfobacteriaceae</taxon>
        <taxon>Thermosulfurimonas</taxon>
    </lineage>
</organism>
<dbReference type="EC" id="3.5.4.33" evidence="8"/>
<dbReference type="InterPro" id="IPR002125">
    <property type="entry name" value="CMP_dCMP_dom"/>
</dbReference>
<protein>
    <recommendedName>
        <fullName evidence="8">tRNA-specific adenosine deaminase</fullName>
        <ecNumber evidence="8">3.5.4.33</ecNumber>
    </recommendedName>
</protein>
<feature type="active site" description="Proton donor" evidence="8">
    <location>
        <position position="59"/>
    </location>
</feature>
<dbReference type="AlphaFoldDB" id="A0A179D7E5"/>
<comment type="catalytic activity">
    <reaction evidence="7 8">
        <text>adenosine(34) in tRNA + H2O + H(+) = inosine(34) in tRNA + NH4(+)</text>
        <dbReference type="Rhea" id="RHEA:43168"/>
        <dbReference type="Rhea" id="RHEA-COMP:10373"/>
        <dbReference type="Rhea" id="RHEA-COMP:10374"/>
        <dbReference type="ChEBI" id="CHEBI:15377"/>
        <dbReference type="ChEBI" id="CHEBI:15378"/>
        <dbReference type="ChEBI" id="CHEBI:28938"/>
        <dbReference type="ChEBI" id="CHEBI:74411"/>
        <dbReference type="ChEBI" id="CHEBI:82852"/>
        <dbReference type="EC" id="3.5.4.33"/>
    </reaction>
</comment>
<dbReference type="EMBL" id="LWLG01000002">
    <property type="protein sequence ID" value="OAQ21372.1"/>
    <property type="molecule type" value="Genomic_DNA"/>
</dbReference>
<dbReference type="FunFam" id="3.40.140.10:FF:000005">
    <property type="entry name" value="tRNA-specific adenosine deaminase"/>
    <property type="match status" value="1"/>
</dbReference>
<keyword evidence="4 8" id="KW-0479">Metal-binding</keyword>
<evidence type="ECO:0000256" key="6">
    <source>
        <dbReference type="ARBA" id="ARBA00022833"/>
    </source>
</evidence>
<dbReference type="GO" id="GO:0052717">
    <property type="term" value="F:tRNA-specific adenosine-34 deaminase activity"/>
    <property type="evidence" value="ECO:0007669"/>
    <property type="project" value="UniProtKB-UniRule"/>
</dbReference>
<dbReference type="PANTHER" id="PTHR11079:SF202">
    <property type="entry name" value="TRNA-SPECIFIC ADENOSINE DEAMINASE"/>
    <property type="match status" value="1"/>
</dbReference>
<evidence type="ECO:0000256" key="3">
    <source>
        <dbReference type="ARBA" id="ARBA00022694"/>
    </source>
</evidence>
<dbReference type="HAMAP" id="MF_00972">
    <property type="entry name" value="tRNA_aden_deaminase"/>
    <property type="match status" value="1"/>
</dbReference>
<dbReference type="SUPFAM" id="SSF53927">
    <property type="entry name" value="Cytidine deaminase-like"/>
    <property type="match status" value="1"/>
</dbReference>
<dbReference type="RefSeq" id="WP_068669135.1">
    <property type="nucleotide sequence ID" value="NZ_LWLG01000002.1"/>
</dbReference>
<dbReference type="Gene3D" id="3.40.140.10">
    <property type="entry name" value="Cytidine Deaminase, domain 2"/>
    <property type="match status" value="1"/>
</dbReference>
<dbReference type="Pfam" id="PF00383">
    <property type="entry name" value="dCMP_cyt_deam_1"/>
    <property type="match status" value="1"/>
</dbReference>
<dbReference type="InterPro" id="IPR016193">
    <property type="entry name" value="Cytidine_deaminase-like"/>
</dbReference>
<accession>A0A179D7E5</accession>
<comment type="similarity">
    <text evidence="1">Belongs to the cytidine and deoxycytidylate deaminase family. ADAT2 subfamily.</text>
</comment>
<dbReference type="NCBIfam" id="NF008113">
    <property type="entry name" value="PRK10860.1"/>
    <property type="match status" value="1"/>
</dbReference>
<evidence type="ECO:0000313" key="10">
    <source>
        <dbReference type="EMBL" id="OAQ21372.1"/>
    </source>
</evidence>
<comment type="caution">
    <text evidence="10">The sequence shown here is derived from an EMBL/GenBank/DDBJ whole genome shotgun (WGS) entry which is preliminary data.</text>
</comment>
<feature type="domain" description="CMP/dCMP-type deaminase" evidence="9">
    <location>
        <begin position="5"/>
        <end position="133"/>
    </location>
</feature>
<evidence type="ECO:0000313" key="11">
    <source>
        <dbReference type="Proteomes" id="UP000078390"/>
    </source>
</evidence>
<sequence length="153" mass="16987">MVFSERDLYFMREALREAEAAARKGEVPVGAILVSEEGDILARAHNQPISLCDPTAHAEILALREGAKRLGNYRLLGTTLYVTLEPCPMCAGALVYARVKRLVFGARDAKSGACGTIYNIVNDERLNHRLEVISGLLAEEAARLLRDFFKIRR</sequence>
<comment type="subunit">
    <text evidence="2 8">Homodimer.</text>
</comment>
<keyword evidence="3 8" id="KW-0819">tRNA processing</keyword>
<keyword evidence="5 8" id="KW-0378">Hydrolase</keyword>
<evidence type="ECO:0000256" key="2">
    <source>
        <dbReference type="ARBA" id="ARBA00011738"/>
    </source>
</evidence>
<keyword evidence="6 8" id="KW-0862">Zinc</keyword>
<dbReference type="PROSITE" id="PS00903">
    <property type="entry name" value="CYT_DCMP_DEAMINASES_1"/>
    <property type="match status" value="1"/>
</dbReference>
<evidence type="ECO:0000256" key="5">
    <source>
        <dbReference type="ARBA" id="ARBA00022801"/>
    </source>
</evidence>
<keyword evidence="11" id="KW-1185">Reference proteome</keyword>
<evidence type="ECO:0000256" key="1">
    <source>
        <dbReference type="ARBA" id="ARBA00010669"/>
    </source>
</evidence>
<gene>
    <name evidence="8" type="primary">tadA</name>
    <name evidence="10" type="ORF">TDIS_0593</name>
</gene>
<reference evidence="10 11" key="1">
    <citation type="submission" date="2016-04" db="EMBL/GenBank/DDBJ databases">
        <title>Genome analysis of Thermosulfurimonas dismutans, the first thermophilic sulfur-disproportionating bacterium of the phylum Thermodesulfobacteria.</title>
        <authorList>
            <person name="Mardanov A.V."/>
            <person name="Beletsky A.V."/>
            <person name="Kadnikov V.V."/>
            <person name="Slobodkin A.I."/>
            <person name="Ravin N.V."/>
        </authorList>
    </citation>
    <scope>NUCLEOTIDE SEQUENCE [LARGE SCALE GENOMIC DNA]</scope>
    <source>
        <strain evidence="10 11">S95</strain>
    </source>
</reference>
<feature type="binding site" evidence="8">
    <location>
        <position position="57"/>
    </location>
    <ligand>
        <name>Zn(2+)</name>
        <dbReference type="ChEBI" id="CHEBI:29105"/>
        <note>catalytic</note>
    </ligand>
</feature>
<dbReference type="GO" id="GO:0002100">
    <property type="term" value="P:tRNA wobble adenosine to inosine editing"/>
    <property type="evidence" value="ECO:0007669"/>
    <property type="project" value="UniProtKB-UniRule"/>
</dbReference>